<evidence type="ECO:0000313" key="3">
    <source>
        <dbReference type="Proteomes" id="UP001597383"/>
    </source>
</evidence>
<keyword evidence="3" id="KW-1185">Reference proteome</keyword>
<reference evidence="3" key="1">
    <citation type="journal article" date="2019" name="Int. J. Syst. Evol. Microbiol.">
        <title>The Global Catalogue of Microorganisms (GCM) 10K type strain sequencing project: providing services to taxonomists for standard genome sequencing and annotation.</title>
        <authorList>
            <consortium name="The Broad Institute Genomics Platform"/>
            <consortium name="The Broad Institute Genome Sequencing Center for Infectious Disease"/>
            <person name="Wu L."/>
            <person name="Ma J."/>
        </authorList>
    </citation>
    <scope>NUCLEOTIDE SEQUENCE [LARGE SCALE GENOMIC DNA]</scope>
    <source>
        <strain evidence="3">R28</strain>
    </source>
</reference>
<proteinExistence type="predicted"/>
<dbReference type="RefSeq" id="WP_377556323.1">
    <property type="nucleotide sequence ID" value="NZ_JBHUHQ010000015.1"/>
</dbReference>
<protein>
    <submittedName>
        <fullName evidence="2">Uncharacterized protein</fullName>
    </submittedName>
</protein>
<keyword evidence="1" id="KW-0812">Transmembrane</keyword>
<comment type="caution">
    <text evidence="2">The sequence shown here is derived from an EMBL/GenBank/DDBJ whole genome shotgun (WGS) entry which is preliminary data.</text>
</comment>
<evidence type="ECO:0000256" key="1">
    <source>
        <dbReference type="SAM" id="Phobius"/>
    </source>
</evidence>
<feature type="transmembrane region" description="Helical" evidence="1">
    <location>
        <begin position="7"/>
        <end position="25"/>
    </location>
</feature>
<dbReference type="EMBL" id="JBHUHQ010000015">
    <property type="protein sequence ID" value="MFD2044448.1"/>
    <property type="molecule type" value="Genomic_DNA"/>
</dbReference>
<name>A0ABW4VY67_9BACI</name>
<keyword evidence="1" id="KW-0472">Membrane</keyword>
<dbReference type="Proteomes" id="UP001597383">
    <property type="component" value="Unassembled WGS sequence"/>
</dbReference>
<sequence length="43" mass="4803">MLNIKTVLFVVFIVFMFAISSQLGFVELSDPDYGEIDKESAST</sequence>
<accession>A0ABW4VY67</accession>
<keyword evidence="1" id="KW-1133">Transmembrane helix</keyword>
<gene>
    <name evidence="2" type="ORF">ACFSJF_09235</name>
</gene>
<evidence type="ECO:0000313" key="2">
    <source>
        <dbReference type="EMBL" id="MFD2044448.1"/>
    </source>
</evidence>
<organism evidence="2 3">
    <name type="scientific">Ornithinibacillus salinisoli</name>
    <dbReference type="NCBI Taxonomy" id="1848459"/>
    <lineage>
        <taxon>Bacteria</taxon>
        <taxon>Bacillati</taxon>
        <taxon>Bacillota</taxon>
        <taxon>Bacilli</taxon>
        <taxon>Bacillales</taxon>
        <taxon>Bacillaceae</taxon>
        <taxon>Ornithinibacillus</taxon>
    </lineage>
</organism>